<sequence length="219" mass="24278">MCQECLPAPISVCHQKGTTYEDCPTYEERPSNRVYGNDGRGKPDDQARQPRSRLSWQQKMHQRGCPDCIARMQLRTRSLVWLGPPRPKGPTGMAPGVAARFQSPVRLSRSRLVYRDAAFREAVAHRLRSRHVTGGVRTLPVADTNIEQLLSSPGVSFPESSDAAAVIDDTDASRIPLPPYRRPKPLARATRLRGPRPLTSPLPPSASPSNPTAEPRECR</sequence>
<name>A0A9D4QC97_RHISA</name>
<comment type="caution">
    <text evidence="2">The sequence shown here is derived from an EMBL/GenBank/DDBJ whole genome shotgun (WGS) entry which is preliminary data.</text>
</comment>
<accession>A0A9D4QC97</accession>
<proteinExistence type="predicted"/>
<evidence type="ECO:0000256" key="1">
    <source>
        <dbReference type="SAM" id="MobiDB-lite"/>
    </source>
</evidence>
<dbReference type="AlphaFoldDB" id="A0A9D4QC97"/>
<evidence type="ECO:0000313" key="3">
    <source>
        <dbReference type="Proteomes" id="UP000821837"/>
    </source>
</evidence>
<protein>
    <submittedName>
        <fullName evidence="2">Uncharacterized protein</fullName>
    </submittedName>
</protein>
<feature type="region of interest" description="Disordered" evidence="1">
    <location>
        <begin position="153"/>
        <end position="219"/>
    </location>
</feature>
<dbReference type="EMBL" id="JABSTV010001247">
    <property type="protein sequence ID" value="KAH7973182.1"/>
    <property type="molecule type" value="Genomic_DNA"/>
</dbReference>
<reference evidence="2" key="2">
    <citation type="submission" date="2021-09" db="EMBL/GenBank/DDBJ databases">
        <authorList>
            <person name="Jia N."/>
            <person name="Wang J."/>
            <person name="Shi W."/>
            <person name="Du L."/>
            <person name="Sun Y."/>
            <person name="Zhan W."/>
            <person name="Jiang J."/>
            <person name="Wang Q."/>
            <person name="Zhang B."/>
            <person name="Ji P."/>
            <person name="Sakyi L.B."/>
            <person name="Cui X."/>
            <person name="Yuan T."/>
            <person name="Jiang B."/>
            <person name="Yang W."/>
            <person name="Lam T.T.-Y."/>
            <person name="Chang Q."/>
            <person name="Ding S."/>
            <person name="Wang X."/>
            <person name="Zhu J."/>
            <person name="Ruan X."/>
            <person name="Zhao L."/>
            <person name="Wei J."/>
            <person name="Que T."/>
            <person name="Du C."/>
            <person name="Cheng J."/>
            <person name="Dai P."/>
            <person name="Han X."/>
            <person name="Huang E."/>
            <person name="Gao Y."/>
            <person name="Liu J."/>
            <person name="Shao H."/>
            <person name="Ye R."/>
            <person name="Li L."/>
            <person name="Wei W."/>
            <person name="Wang X."/>
            <person name="Wang C."/>
            <person name="Huo Q."/>
            <person name="Li W."/>
            <person name="Guo W."/>
            <person name="Chen H."/>
            <person name="Chen S."/>
            <person name="Zhou L."/>
            <person name="Zhou L."/>
            <person name="Ni X."/>
            <person name="Tian J."/>
            <person name="Zhou Y."/>
            <person name="Sheng Y."/>
            <person name="Liu T."/>
            <person name="Pan Y."/>
            <person name="Xia L."/>
            <person name="Li J."/>
            <person name="Zhao F."/>
            <person name="Cao W."/>
        </authorList>
    </citation>
    <scope>NUCLEOTIDE SEQUENCE</scope>
    <source>
        <strain evidence="2">Rsan-2018</strain>
        <tissue evidence="2">Larvae</tissue>
    </source>
</reference>
<feature type="compositionally biased region" description="Basic and acidic residues" evidence="1">
    <location>
        <begin position="39"/>
        <end position="48"/>
    </location>
</feature>
<gene>
    <name evidence="2" type="ORF">HPB52_022741</name>
</gene>
<reference evidence="2" key="1">
    <citation type="journal article" date="2020" name="Cell">
        <title>Large-Scale Comparative Analyses of Tick Genomes Elucidate Their Genetic Diversity and Vector Capacities.</title>
        <authorList>
            <consortium name="Tick Genome and Microbiome Consortium (TIGMIC)"/>
            <person name="Jia N."/>
            <person name="Wang J."/>
            <person name="Shi W."/>
            <person name="Du L."/>
            <person name="Sun Y."/>
            <person name="Zhan W."/>
            <person name="Jiang J.F."/>
            <person name="Wang Q."/>
            <person name="Zhang B."/>
            <person name="Ji P."/>
            <person name="Bell-Sakyi L."/>
            <person name="Cui X.M."/>
            <person name="Yuan T.T."/>
            <person name="Jiang B.G."/>
            <person name="Yang W.F."/>
            <person name="Lam T.T."/>
            <person name="Chang Q.C."/>
            <person name="Ding S.J."/>
            <person name="Wang X.J."/>
            <person name="Zhu J.G."/>
            <person name="Ruan X.D."/>
            <person name="Zhao L."/>
            <person name="Wei J.T."/>
            <person name="Ye R.Z."/>
            <person name="Que T.C."/>
            <person name="Du C.H."/>
            <person name="Zhou Y.H."/>
            <person name="Cheng J.X."/>
            <person name="Dai P.F."/>
            <person name="Guo W.B."/>
            <person name="Han X.H."/>
            <person name="Huang E.J."/>
            <person name="Li L.F."/>
            <person name="Wei W."/>
            <person name="Gao Y.C."/>
            <person name="Liu J.Z."/>
            <person name="Shao H.Z."/>
            <person name="Wang X."/>
            <person name="Wang C.C."/>
            <person name="Yang T.C."/>
            <person name="Huo Q.B."/>
            <person name="Li W."/>
            <person name="Chen H.Y."/>
            <person name="Chen S.E."/>
            <person name="Zhou L.G."/>
            <person name="Ni X.B."/>
            <person name="Tian J.H."/>
            <person name="Sheng Y."/>
            <person name="Liu T."/>
            <person name="Pan Y.S."/>
            <person name="Xia L.Y."/>
            <person name="Li J."/>
            <person name="Zhao F."/>
            <person name="Cao W.C."/>
        </authorList>
    </citation>
    <scope>NUCLEOTIDE SEQUENCE</scope>
    <source>
        <strain evidence="2">Rsan-2018</strain>
    </source>
</reference>
<dbReference type="Proteomes" id="UP000821837">
    <property type="component" value="Chromosome 11"/>
</dbReference>
<feature type="compositionally biased region" description="Basic residues" evidence="1">
    <location>
        <begin position="181"/>
        <end position="194"/>
    </location>
</feature>
<evidence type="ECO:0000313" key="2">
    <source>
        <dbReference type="EMBL" id="KAH7973182.1"/>
    </source>
</evidence>
<feature type="region of interest" description="Disordered" evidence="1">
    <location>
        <begin position="24"/>
        <end position="57"/>
    </location>
</feature>
<organism evidence="2 3">
    <name type="scientific">Rhipicephalus sanguineus</name>
    <name type="common">Brown dog tick</name>
    <name type="synonym">Ixodes sanguineus</name>
    <dbReference type="NCBI Taxonomy" id="34632"/>
    <lineage>
        <taxon>Eukaryota</taxon>
        <taxon>Metazoa</taxon>
        <taxon>Ecdysozoa</taxon>
        <taxon>Arthropoda</taxon>
        <taxon>Chelicerata</taxon>
        <taxon>Arachnida</taxon>
        <taxon>Acari</taxon>
        <taxon>Parasitiformes</taxon>
        <taxon>Ixodida</taxon>
        <taxon>Ixodoidea</taxon>
        <taxon>Ixodidae</taxon>
        <taxon>Rhipicephalinae</taxon>
        <taxon>Rhipicephalus</taxon>
        <taxon>Rhipicephalus</taxon>
    </lineage>
</organism>
<keyword evidence="3" id="KW-1185">Reference proteome</keyword>